<dbReference type="NCBIfam" id="TIGR00976">
    <property type="entry name" value="CocE_NonD"/>
    <property type="match status" value="1"/>
</dbReference>
<evidence type="ECO:0000259" key="2">
    <source>
        <dbReference type="SMART" id="SM00939"/>
    </source>
</evidence>
<dbReference type="InterPro" id="IPR008979">
    <property type="entry name" value="Galactose-bd-like_sf"/>
</dbReference>
<dbReference type="InterPro" id="IPR000383">
    <property type="entry name" value="Xaa-Pro-like_dom"/>
</dbReference>
<sequence length="729" mass="82894">MLLAQKFFFPKNAVSDSLLLEKNLINLTSKIIPTYKNSGKVDSLDKLSKLEIVAGNYPKAIATINEYREAYAGLNNAIVRQIPYEIYAMAKESEKNQKIGFPQALESAFNKRYSELPEKYAFRIADMFDESIQVNRNKFNKLLTNLSNDSIDYNSAVNLSIAYLSYKVFAAVKSGSLKMLSAKEHERYAIESFDLKTSKGGNITLTIVRKKGVNTPLPVIYTNNIYAGFYDLALGKRAAEYDYIGVIANARGKRTSTNPIEPFEHESEDSYDIIDWISKQPWSNGKVGMIGGSYLGFGQWAATKKLHPALKTIVPQVAVGIGIDYPMTNNVFMSYMMQWITYVTNNKFTDESDFKDYEKWNTINKDWYKSGKSFRKLDSISGNPSKIFQRWLDHPGYDDFWKRMVPYKDDFAKINIPVLTTTGFYDADQLGALYYFRQHYQHNKNPNHYLIIGPYDHGGAQSYAVNTLYNGYNIDPVAKINISDIAFAWFDYILKDQQKPDFLKDKVNVQIMGTNEWYHAPNLEKNHNSILKLYLKKGPDAKLVLDKEKPKKADFVPQTVDLKKRGEKNVYFKSEKDSMAVNNRIVFQTTVLDKDIIINGAFTAQIKAALNKKDADISIYLIQQKPDGELLYLSDYLGRASYAKNREKRQLLTPSKIETIPVANSVFVGKKIVKGSKLLVAIGINKSSAYQVNYGSGKDVSDETIADAGAPMEIKWYNDSYIEIPILEK</sequence>
<evidence type="ECO:0000313" key="4">
    <source>
        <dbReference type="Proteomes" id="UP000188947"/>
    </source>
</evidence>
<dbReference type="InterPro" id="IPR005674">
    <property type="entry name" value="CocE/Ser_esterase"/>
</dbReference>
<dbReference type="Gene3D" id="1.10.3020.10">
    <property type="entry name" value="alpha-amino acid ester hydrolase ( Helical cap domain)"/>
    <property type="match status" value="1"/>
</dbReference>
<evidence type="ECO:0000256" key="1">
    <source>
        <dbReference type="ARBA" id="ARBA00022801"/>
    </source>
</evidence>
<feature type="domain" description="Xaa-Pro dipeptidyl-peptidase C-terminal" evidence="2">
    <location>
        <begin position="487"/>
        <end position="715"/>
    </location>
</feature>
<dbReference type="InterPro" id="IPR013736">
    <property type="entry name" value="Xaa-Pro_dipept_C"/>
</dbReference>
<dbReference type="Gene3D" id="2.60.120.260">
    <property type="entry name" value="Galactose-binding domain-like"/>
    <property type="match status" value="1"/>
</dbReference>
<organism evidence="3 4">
    <name type="scientific">Elizabethkingia meningoseptica</name>
    <name type="common">Chryseobacterium meningosepticum</name>
    <dbReference type="NCBI Taxonomy" id="238"/>
    <lineage>
        <taxon>Bacteria</taxon>
        <taxon>Pseudomonadati</taxon>
        <taxon>Bacteroidota</taxon>
        <taxon>Flavobacteriia</taxon>
        <taxon>Flavobacteriales</taxon>
        <taxon>Weeksellaceae</taxon>
        <taxon>Elizabethkingia</taxon>
    </lineage>
</organism>
<dbReference type="Pfam" id="PF08530">
    <property type="entry name" value="PepX_C"/>
    <property type="match status" value="1"/>
</dbReference>
<name>A0A1T3IRX5_ELIME</name>
<dbReference type="EMBL" id="MPOG01000006">
    <property type="protein sequence ID" value="OOH97156.1"/>
    <property type="molecule type" value="Genomic_DNA"/>
</dbReference>
<dbReference type="Proteomes" id="UP000188947">
    <property type="component" value="Unassembled WGS sequence"/>
</dbReference>
<dbReference type="AlphaFoldDB" id="A0A1T3IRX5"/>
<dbReference type="Pfam" id="PF02129">
    <property type="entry name" value="Peptidase_S15"/>
    <property type="match status" value="1"/>
</dbReference>
<dbReference type="eggNOG" id="COG2936">
    <property type="taxonomic scope" value="Bacteria"/>
</dbReference>
<dbReference type="SUPFAM" id="SSF49785">
    <property type="entry name" value="Galactose-binding domain-like"/>
    <property type="match status" value="1"/>
</dbReference>
<protein>
    <submittedName>
        <fullName evidence="3">Hydrolase</fullName>
    </submittedName>
</protein>
<gene>
    <name evidence="3" type="ORF">BMF97_04640</name>
</gene>
<keyword evidence="4" id="KW-1185">Reference proteome</keyword>
<evidence type="ECO:0000313" key="3">
    <source>
        <dbReference type="EMBL" id="OOH97156.1"/>
    </source>
</evidence>
<dbReference type="Gene3D" id="3.40.50.1820">
    <property type="entry name" value="alpha/beta hydrolase"/>
    <property type="match status" value="1"/>
</dbReference>
<dbReference type="OrthoDB" id="319764at2"/>
<dbReference type="SMART" id="SM00939">
    <property type="entry name" value="PepX_C"/>
    <property type="match status" value="1"/>
</dbReference>
<comment type="caution">
    <text evidence="3">The sequence shown here is derived from an EMBL/GenBank/DDBJ whole genome shotgun (WGS) entry which is preliminary data.</text>
</comment>
<proteinExistence type="predicted"/>
<dbReference type="InterPro" id="IPR029058">
    <property type="entry name" value="AB_hydrolase_fold"/>
</dbReference>
<reference evidence="3 4" key="1">
    <citation type="submission" date="2016-11" db="EMBL/GenBank/DDBJ databases">
        <title>Genome sequence and comparative genomic analysis of clinical strain Elizabethkingia meningoseptica 61421 PRCM.</title>
        <authorList>
            <person name="Wang M."/>
            <person name="Hu S."/>
            <person name="Cao L."/>
            <person name="Jiang T."/>
            <person name="Zhou Y."/>
            <person name="Ming D."/>
        </authorList>
    </citation>
    <scope>NUCLEOTIDE SEQUENCE [LARGE SCALE GENOMIC DNA]</scope>
    <source>
        <strain evidence="3 4">61421 PRCM</strain>
    </source>
</reference>
<dbReference type="GO" id="GO:0008239">
    <property type="term" value="F:dipeptidyl-peptidase activity"/>
    <property type="evidence" value="ECO:0007669"/>
    <property type="project" value="InterPro"/>
</dbReference>
<dbReference type="SUPFAM" id="SSF53474">
    <property type="entry name" value="alpha/beta-Hydrolases"/>
    <property type="match status" value="1"/>
</dbReference>
<keyword evidence="1 3" id="KW-0378">Hydrolase</keyword>
<accession>A0A1T3IRX5</accession>